<feature type="non-terminal residue" evidence="2">
    <location>
        <position position="1"/>
    </location>
</feature>
<reference evidence="2" key="1">
    <citation type="journal article" date="2021" name="PeerJ">
        <title>Extensive microbial diversity within the chicken gut microbiome revealed by metagenomics and culture.</title>
        <authorList>
            <person name="Gilroy R."/>
            <person name="Ravi A."/>
            <person name="Getino M."/>
            <person name="Pursley I."/>
            <person name="Horton D.L."/>
            <person name="Alikhan N.F."/>
            <person name="Baker D."/>
            <person name="Gharbi K."/>
            <person name="Hall N."/>
            <person name="Watson M."/>
            <person name="Adriaenssens E.M."/>
            <person name="Foster-Nyarko E."/>
            <person name="Jarju S."/>
            <person name="Secka A."/>
            <person name="Antonio M."/>
            <person name="Oren A."/>
            <person name="Chaudhuri R.R."/>
            <person name="La Ragione R."/>
            <person name="Hildebrand F."/>
            <person name="Pallen M.J."/>
        </authorList>
    </citation>
    <scope>NUCLEOTIDE SEQUENCE</scope>
    <source>
        <strain evidence="2">ChiBcolR8-3208</strain>
    </source>
</reference>
<evidence type="ECO:0000313" key="3">
    <source>
        <dbReference type="Proteomes" id="UP000824214"/>
    </source>
</evidence>
<gene>
    <name evidence="2" type="ORF">H9942_02685</name>
</gene>
<reference evidence="2" key="2">
    <citation type="submission" date="2021-04" db="EMBL/GenBank/DDBJ databases">
        <authorList>
            <person name="Gilroy R."/>
        </authorList>
    </citation>
    <scope>NUCLEOTIDE SEQUENCE</scope>
    <source>
        <strain evidence="2">ChiBcolR8-3208</strain>
    </source>
</reference>
<dbReference type="InterPro" id="IPR007842">
    <property type="entry name" value="HEPN_dom"/>
</dbReference>
<sequence length="75" mass="8333">THDLRELCQLCASFQAGYLELEDDCDFLTQFATPSGFPSFERATQEDAEQALDTLQGILELGQSQKQSQGPTMTM</sequence>
<comment type="caution">
    <text evidence="2">The sequence shown here is derived from an EMBL/GenBank/DDBJ whole genome shotgun (WGS) entry which is preliminary data.</text>
</comment>
<evidence type="ECO:0000313" key="2">
    <source>
        <dbReference type="EMBL" id="HJB36958.1"/>
    </source>
</evidence>
<dbReference type="AlphaFoldDB" id="A0A9D2LXA0"/>
<accession>A0A9D2LXA0</accession>
<organism evidence="2 3">
    <name type="scientific">Candidatus Acutalibacter ornithocaccae</name>
    <dbReference type="NCBI Taxonomy" id="2838416"/>
    <lineage>
        <taxon>Bacteria</taxon>
        <taxon>Bacillati</taxon>
        <taxon>Bacillota</taxon>
        <taxon>Clostridia</taxon>
        <taxon>Eubacteriales</taxon>
        <taxon>Acutalibacteraceae</taxon>
        <taxon>Acutalibacter</taxon>
    </lineage>
</organism>
<feature type="domain" description="HEPN" evidence="1">
    <location>
        <begin position="1"/>
        <end position="61"/>
    </location>
</feature>
<dbReference type="Proteomes" id="UP000824214">
    <property type="component" value="Unassembled WGS sequence"/>
</dbReference>
<name>A0A9D2LXA0_9FIRM</name>
<evidence type="ECO:0000259" key="1">
    <source>
        <dbReference type="Pfam" id="PF05168"/>
    </source>
</evidence>
<dbReference type="Gene3D" id="1.20.120.330">
    <property type="entry name" value="Nucleotidyltransferases domain 2"/>
    <property type="match status" value="1"/>
</dbReference>
<protein>
    <submittedName>
        <fullName evidence="2">HEPN domain-containing protein</fullName>
    </submittedName>
</protein>
<dbReference type="EMBL" id="DWXZ01000046">
    <property type="protein sequence ID" value="HJB36958.1"/>
    <property type="molecule type" value="Genomic_DNA"/>
</dbReference>
<proteinExistence type="predicted"/>
<dbReference type="SUPFAM" id="SSF81593">
    <property type="entry name" value="Nucleotidyltransferase substrate binding subunit/domain"/>
    <property type="match status" value="1"/>
</dbReference>
<dbReference type="Pfam" id="PF05168">
    <property type="entry name" value="HEPN"/>
    <property type="match status" value="1"/>
</dbReference>